<feature type="binding site" evidence="9">
    <location>
        <begin position="7"/>
        <end position="14"/>
    </location>
    <ligand>
        <name>ATP</name>
        <dbReference type="ChEBI" id="CHEBI:30616"/>
    </ligand>
</feature>
<dbReference type="InterPro" id="IPR004506">
    <property type="entry name" value="MnmA-like"/>
</dbReference>
<feature type="active site" description="Nucleophile" evidence="9">
    <location>
        <position position="100"/>
    </location>
</feature>
<reference evidence="12 13" key="1">
    <citation type="submission" date="2024-09" db="EMBL/GenBank/DDBJ databases">
        <authorList>
            <person name="Sun Q."/>
            <person name="Mori K."/>
        </authorList>
    </citation>
    <scope>NUCLEOTIDE SEQUENCE [LARGE SCALE GENOMIC DNA]</scope>
    <source>
        <strain evidence="12 13">CECT 8300</strain>
    </source>
</reference>
<comment type="similarity">
    <text evidence="9">Belongs to the MnmA/TRMU family.</text>
</comment>
<feature type="binding site" evidence="9">
    <location>
        <position position="124"/>
    </location>
    <ligand>
        <name>ATP</name>
        <dbReference type="ChEBI" id="CHEBI:30616"/>
    </ligand>
</feature>
<comment type="function">
    <text evidence="9">Catalyzes the 2-thiolation of uridine at the wobble position (U34) of tRNA, leading to the formation of s(2)U34.</text>
</comment>
<evidence type="ECO:0000259" key="11">
    <source>
        <dbReference type="Pfam" id="PF20259"/>
    </source>
</evidence>
<dbReference type="GO" id="GO:0103016">
    <property type="term" value="F:tRNA-uridine 2-sulfurtransferase activity"/>
    <property type="evidence" value="ECO:0007669"/>
    <property type="project" value="UniProtKB-EC"/>
</dbReference>
<comment type="caution">
    <text evidence="9">Lacks conserved residue(s) required for the propagation of feature annotation.</text>
</comment>
<evidence type="ECO:0000259" key="10">
    <source>
        <dbReference type="Pfam" id="PF20258"/>
    </source>
</evidence>
<dbReference type="Gene3D" id="2.40.30.10">
    <property type="entry name" value="Translation factors"/>
    <property type="match status" value="1"/>
</dbReference>
<name>A0ABV5H008_9FLAO</name>
<dbReference type="Pfam" id="PF20258">
    <property type="entry name" value="tRNA_Me_trans_C"/>
    <property type="match status" value="1"/>
</dbReference>
<dbReference type="RefSeq" id="WP_290274587.1">
    <property type="nucleotide sequence ID" value="NZ_JAUFQP010000016.1"/>
</dbReference>
<dbReference type="InterPro" id="IPR023382">
    <property type="entry name" value="MnmA-like_central_sf"/>
</dbReference>
<evidence type="ECO:0000313" key="13">
    <source>
        <dbReference type="Proteomes" id="UP001589590"/>
    </source>
</evidence>
<organism evidence="12 13">
    <name type="scientific">Algibacter miyuki</name>
    <dbReference type="NCBI Taxonomy" id="1306933"/>
    <lineage>
        <taxon>Bacteria</taxon>
        <taxon>Pseudomonadati</taxon>
        <taxon>Bacteroidota</taxon>
        <taxon>Flavobacteriia</taxon>
        <taxon>Flavobacteriales</taxon>
        <taxon>Flavobacteriaceae</taxon>
        <taxon>Algibacter</taxon>
    </lineage>
</organism>
<dbReference type="EMBL" id="JBHMFA010000006">
    <property type="protein sequence ID" value="MFB9105217.1"/>
    <property type="molecule type" value="Genomic_DNA"/>
</dbReference>
<keyword evidence="4 9" id="KW-0547">Nucleotide-binding</keyword>
<evidence type="ECO:0000313" key="12">
    <source>
        <dbReference type="EMBL" id="MFB9105217.1"/>
    </source>
</evidence>
<keyword evidence="5 9" id="KW-0067">ATP-binding</keyword>
<comment type="catalytic activity">
    <reaction evidence="8 9">
        <text>S-sulfanyl-L-cysteinyl-[protein] + uridine(34) in tRNA + AH2 + ATP = 2-thiouridine(34) in tRNA + L-cysteinyl-[protein] + A + AMP + diphosphate + H(+)</text>
        <dbReference type="Rhea" id="RHEA:47032"/>
        <dbReference type="Rhea" id="RHEA-COMP:10131"/>
        <dbReference type="Rhea" id="RHEA-COMP:11726"/>
        <dbReference type="Rhea" id="RHEA-COMP:11727"/>
        <dbReference type="Rhea" id="RHEA-COMP:11728"/>
        <dbReference type="ChEBI" id="CHEBI:13193"/>
        <dbReference type="ChEBI" id="CHEBI:15378"/>
        <dbReference type="ChEBI" id="CHEBI:17499"/>
        <dbReference type="ChEBI" id="CHEBI:29950"/>
        <dbReference type="ChEBI" id="CHEBI:30616"/>
        <dbReference type="ChEBI" id="CHEBI:33019"/>
        <dbReference type="ChEBI" id="CHEBI:61963"/>
        <dbReference type="ChEBI" id="CHEBI:65315"/>
        <dbReference type="ChEBI" id="CHEBI:87170"/>
        <dbReference type="ChEBI" id="CHEBI:456215"/>
        <dbReference type="EC" id="2.8.1.13"/>
    </reaction>
</comment>
<keyword evidence="1 9" id="KW-0820">tRNA-binding</keyword>
<feature type="active site" description="Cysteine persulfide intermediate" evidence="9">
    <location>
        <position position="200"/>
    </location>
</feature>
<comment type="subcellular location">
    <subcellularLocation>
        <location evidence="9">Cytoplasm</location>
    </subcellularLocation>
</comment>
<feature type="region of interest" description="Interaction with tRNA" evidence="9">
    <location>
        <begin position="150"/>
        <end position="152"/>
    </location>
</feature>
<evidence type="ECO:0000256" key="2">
    <source>
        <dbReference type="ARBA" id="ARBA00022679"/>
    </source>
</evidence>
<dbReference type="NCBIfam" id="NF001138">
    <property type="entry name" value="PRK00143.1"/>
    <property type="match status" value="1"/>
</dbReference>
<evidence type="ECO:0000256" key="7">
    <source>
        <dbReference type="ARBA" id="ARBA00023157"/>
    </source>
</evidence>
<dbReference type="Proteomes" id="UP001589590">
    <property type="component" value="Unassembled WGS sequence"/>
</dbReference>
<keyword evidence="2 9" id="KW-0808">Transferase</keyword>
<dbReference type="Pfam" id="PF20259">
    <property type="entry name" value="tRNA_Me_trans_M"/>
    <property type="match status" value="1"/>
</dbReference>
<dbReference type="NCBIfam" id="TIGR00420">
    <property type="entry name" value="trmU"/>
    <property type="match status" value="1"/>
</dbReference>
<comment type="caution">
    <text evidence="12">The sequence shown here is derived from an EMBL/GenBank/DDBJ whole genome shotgun (WGS) entry which is preliminary data.</text>
</comment>
<dbReference type="InterPro" id="IPR046884">
    <property type="entry name" value="MnmA-like_central"/>
</dbReference>
<feature type="site" description="Interaction with tRNA" evidence="9">
    <location>
        <position position="125"/>
    </location>
</feature>
<sequence length="395" mass="44570">MKRVVIGLSGGVDSSVAAHLLKEQGYEVIGLFMKNWHDDTVTISNECPWLDDSNDAMLVAEKLGIPFQTVDLSEEYKERIVDYMFNEYEKGRTPNPDVLCNREIKFDVFMKIALDLGADFVATGHYCRKGTIEKEGNDVFQLLAGVDDNKDQSYFLCQLSQEQLSKSLFPIGELTKPEVREIAMELDLVTADKKDSQGLCFIGKVKLPEFLQQQLKPKEGVIVEIPKEQALYQETEQNFSSTEEKLHYLSRKLDYKLEHGKIVGKHQGAHYFTKGQRKGLGVGGTIEPLFVIDTDVNENVIYTGQGKAHPGLYKSALFVTNAELHWIRKDLELQIGETLEVMARIRYRQALEKATLHKVATGMYVEFENPQSAITEGQFVAWYLGDELVGSGVIS</sequence>
<evidence type="ECO:0000256" key="4">
    <source>
        <dbReference type="ARBA" id="ARBA00022741"/>
    </source>
</evidence>
<dbReference type="PANTHER" id="PTHR11933:SF5">
    <property type="entry name" value="MITOCHONDRIAL TRNA-SPECIFIC 2-THIOURIDYLASE 1"/>
    <property type="match status" value="1"/>
</dbReference>
<dbReference type="Gene3D" id="2.30.30.280">
    <property type="entry name" value="Adenine nucleotide alpha hydrolases-like domains"/>
    <property type="match status" value="1"/>
</dbReference>
<keyword evidence="7" id="KW-1015">Disulfide bond</keyword>
<feature type="site" description="Interaction with tRNA" evidence="9">
    <location>
        <position position="378"/>
    </location>
</feature>
<feature type="binding site" evidence="9">
    <location>
        <position position="33"/>
    </location>
    <ligand>
        <name>ATP</name>
        <dbReference type="ChEBI" id="CHEBI:30616"/>
    </ligand>
</feature>
<evidence type="ECO:0000256" key="1">
    <source>
        <dbReference type="ARBA" id="ARBA00022555"/>
    </source>
</evidence>
<evidence type="ECO:0000256" key="5">
    <source>
        <dbReference type="ARBA" id="ARBA00022840"/>
    </source>
</evidence>
<dbReference type="Gene3D" id="3.40.50.620">
    <property type="entry name" value="HUPs"/>
    <property type="match status" value="1"/>
</dbReference>
<dbReference type="PANTHER" id="PTHR11933">
    <property type="entry name" value="TRNA 5-METHYLAMINOMETHYL-2-THIOURIDYLATE -METHYLTRANSFERASE"/>
    <property type="match status" value="1"/>
</dbReference>
<feature type="region of interest" description="Interaction with tRNA" evidence="9">
    <location>
        <begin position="346"/>
        <end position="347"/>
    </location>
</feature>
<evidence type="ECO:0000256" key="9">
    <source>
        <dbReference type="HAMAP-Rule" id="MF_00144"/>
    </source>
</evidence>
<gene>
    <name evidence="9 12" type="primary">mnmA</name>
    <name evidence="12" type="ORF">ACFFU1_09915</name>
</gene>
<dbReference type="InterPro" id="IPR046885">
    <property type="entry name" value="MnmA-like_C"/>
</dbReference>
<dbReference type="Pfam" id="PF03054">
    <property type="entry name" value="tRNA_Me_trans"/>
    <property type="match status" value="1"/>
</dbReference>
<evidence type="ECO:0000256" key="6">
    <source>
        <dbReference type="ARBA" id="ARBA00022884"/>
    </source>
</evidence>
<keyword evidence="3 9" id="KW-0819">tRNA processing</keyword>
<feature type="domain" description="tRNA-specific 2-thiouridylase MnmA-like C-terminal" evidence="10">
    <location>
        <begin position="322"/>
        <end position="394"/>
    </location>
</feature>
<dbReference type="HAMAP" id="MF_00144">
    <property type="entry name" value="tRNA_thiouridyl_MnmA"/>
    <property type="match status" value="1"/>
</dbReference>
<proteinExistence type="inferred from homology"/>
<dbReference type="CDD" id="cd01998">
    <property type="entry name" value="MnmA_TRMU-like"/>
    <property type="match status" value="1"/>
</dbReference>
<evidence type="ECO:0000256" key="8">
    <source>
        <dbReference type="ARBA" id="ARBA00051542"/>
    </source>
</evidence>
<accession>A0ABV5H008</accession>
<dbReference type="EC" id="2.8.1.13" evidence="9"/>
<dbReference type="SUPFAM" id="SSF52402">
    <property type="entry name" value="Adenine nucleotide alpha hydrolases-like"/>
    <property type="match status" value="1"/>
</dbReference>
<feature type="domain" description="tRNA-specific 2-thiouridylase MnmA-like central" evidence="11">
    <location>
        <begin position="256"/>
        <end position="304"/>
    </location>
</feature>
<keyword evidence="13" id="KW-1185">Reference proteome</keyword>
<protein>
    <recommendedName>
        <fullName evidence="9">tRNA-specific 2-thiouridylase MnmA</fullName>
        <ecNumber evidence="9">2.8.1.13</ecNumber>
    </recommendedName>
</protein>
<evidence type="ECO:0000256" key="3">
    <source>
        <dbReference type="ARBA" id="ARBA00022694"/>
    </source>
</evidence>
<keyword evidence="6 9" id="KW-0694">RNA-binding</keyword>
<keyword evidence="9" id="KW-0963">Cytoplasm</keyword>
<dbReference type="InterPro" id="IPR014729">
    <property type="entry name" value="Rossmann-like_a/b/a_fold"/>
</dbReference>
<feature type="region of interest" description="Interaction with target base in tRNA" evidence="9">
    <location>
        <begin position="95"/>
        <end position="97"/>
    </location>
</feature>